<evidence type="ECO:0000256" key="2">
    <source>
        <dbReference type="ARBA" id="ARBA00004286"/>
    </source>
</evidence>
<dbReference type="EC" id="2.1.1.362" evidence="3"/>
<feature type="compositionally biased region" description="Acidic residues" evidence="13">
    <location>
        <begin position="531"/>
        <end position="549"/>
    </location>
</feature>
<evidence type="ECO:0000313" key="16">
    <source>
        <dbReference type="WBParaSite" id="PSU_v2.g13701.t1"/>
    </source>
</evidence>
<reference evidence="16" key="1">
    <citation type="submission" date="2022-11" db="UniProtKB">
        <authorList>
            <consortium name="WormBaseParasite"/>
        </authorList>
    </citation>
    <scope>IDENTIFICATION</scope>
</reference>
<dbReference type="Proteomes" id="UP000887577">
    <property type="component" value="Unplaced"/>
</dbReference>
<keyword evidence="11" id="KW-0804">Transcription</keyword>
<comment type="subcellular location">
    <subcellularLocation>
        <location evidence="2">Chromosome</location>
    </subcellularLocation>
    <subcellularLocation>
        <location evidence="1">Nucleus</location>
    </subcellularLocation>
</comment>
<dbReference type="SUPFAM" id="SSF82199">
    <property type="entry name" value="SET domain"/>
    <property type="match status" value="1"/>
</dbReference>
<feature type="region of interest" description="Disordered" evidence="13">
    <location>
        <begin position="567"/>
        <end position="595"/>
    </location>
</feature>
<evidence type="ECO:0000313" key="15">
    <source>
        <dbReference type="Proteomes" id="UP000887577"/>
    </source>
</evidence>
<evidence type="ECO:0000256" key="1">
    <source>
        <dbReference type="ARBA" id="ARBA00004123"/>
    </source>
</evidence>
<keyword evidence="6" id="KW-0489">Methyltransferase</keyword>
<evidence type="ECO:0000256" key="12">
    <source>
        <dbReference type="ARBA" id="ARBA00023242"/>
    </source>
</evidence>
<evidence type="ECO:0000259" key="14">
    <source>
        <dbReference type="PROSITE" id="PS50280"/>
    </source>
</evidence>
<dbReference type="AlphaFoldDB" id="A0A914Y4K4"/>
<dbReference type="GO" id="GO:0005634">
    <property type="term" value="C:nucleus"/>
    <property type="evidence" value="ECO:0007669"/>
    <property type="project" value="UniProtKB-SubCell"/>
</dbReference>
<dbReference type="CDD" id="cd10524">
    <property type="entry name" value="SET_Suv4-20-like"/>
    <property type="match status" value="1"/>
</dbReference>
<dbReference type="PROSITE" id="PS51570">
    <property type="entry name" value="SAM_MT43_SUVAR420_2"/>
    <property type="match status" value="1"/>
</dbReference>
<dbReference type="Gene3D" id="2.170.270.10">
    <property type="entry name" value="SET domain"/>
    <property type="match status" value="1"/>
</dbReference>
<dbReference type="InterPro" id="IPR001214">
    <property type="entry name" value="SET_dom"/>
</dbReference>
<evidence type="ECO:0000256" key="4">
    <source>
        <dbReference type="ARBA" id="ARBA00022454"/>
    </source>
</evidence>
<protein>
    <recommendedName>
        <fullName evidence="3">[histone H4]-N-methyl-L-lysine(20) N-methyltransferase</fullName>
        <ecNumber evidence="3">2.1.1.362</ecNumber>
    </recommendedName>
</protein>
<keyword evidence="5" id="KW-0678">Repressor</keyword>
<feature type="region of interest" description="Disordered" evidence="13">
    <location>
        <begin position="525"/>
        <end position="549"/>
    </location>
</feature>
<dbReference type="PANTHER" id="PTHR12977:SF4">
    <property type="entry name" value="HISTONE-LYSINE N-METHYLTRANSFERASE KMT5B"/>
    <property type="match status" value="1"/>
</dbReference>
<evidence type="ECO:0000256" key="11">
    <source>
        <dbReference type="ARBA" id="ARBA00023163"/>
    </source>
</evidence>
<accession>A0A914Y4K4</accession>
<feature type="domain" description="SET" evidence="14">
    <location>
        <begin position="148"/>
        <end position="259"/>
    </location>
</feature>
<evidence type="ECO:0000256" key="13">
    <source>
        <dbReference type="SAM" id="MobiDB-lite"/>
    </source>
</evidence>
<keyword evidence="8" id="KW-0949">S-adenosyl-L-methionine</keyword>
<evidence type="ECO:0000256" key="7">
    <source>
        <dbReference type="ARBA" id="ARBA00022679"/>
    </source>
</evidence>
<dbReference type="Gene3D" id="1.10.10.1700">
    <property type="entry name" value="Histone-lysine N-methyltransferase"/>
    <property type="match status" value="1"/>
</dbReference>
<dbReference type="Pfam" id="PF00856">
    <property type="entry name" value="SET"/>
    <property type="match status" value="1"/>
</dbReference>
<dbReference type="SMART" id="SM00317">
    <property type="entry name" value="SET"/>
    <property type="match status" value="1"/>
</dbReference>
<dbReference type="GO" id="GO:0140941">
    <property type="term" value="F:histone H4K20me methyltransferase activity"/>
    <property type="evidence" value="ECO:0007669"/>
    <property type="project" value="UniProtKB-EC"/>
</dbReference>
<keyword evidence="7" id="KW-0808">Transferase</keyword>
<evidence type="ECO:0000256" key="5">
    <source>
        <dbReference type="ARBA" id="ARBA00022491"/>
    </source>
</evidence>
<dbReference type="InterPro" id="IPR046341">
    <property type="entry name" value="SET_dom_sf"/>
</dbReference>
<keyword evidence="9" id="KW-0156">Chromatin regulator</keyword>
<dbReference type="GO" id="GO:0032259">
    <property type="term" value="P:methylation"/>
    <property type="evidence" value="ECO:0007669"/>
    <property type="project" value="UniProtKB-KW"/>
</dbReference>
<organism evidence="15 16">
    <name type="scientific">Panagrolaimus superbus</name>
    <dbReference type="NCBI Taxonomy" id="310955"/>
    <lineage>
        <taxon>Eukaryota</taxon>
        <taxon>Metazoa</taxon>
        <taxon>Ecdysozoa</taxon>
        <taxon>Nematoda</taxon>
        <taxon>Chromadorea</taxon>
        <taxon>Rhabditida</taxon>
        <taxon>Tylenchina</taxon>
        <taxon>Panagrolaimomorpha</taxon>
        <taxon>Panagrolaimoidea</taxon>
        <taxon>Panagrolaimidae</taxon>
        <taxon>Panagrolaimus</taxon>
    </lineage>
</organism>
<dbReference type="WBParaSite" id="PSU_v2.g13701.t1">
    <property type="protein sequence ID" value="PSU_v2.g13701.t1"/>
    <property type="gene ID" value="PSU_v2.g13701"/>
</dbReference>
<keyword evidence="15" id="KW-1185">Reference proteome</keyword>
<keyword evidence="10" id="KW-0805">Transcription regulation</keyword>
<proteinExistence type="predicted"/>
<name>A0A914Y4K4_9BILA</name>
<dbReference type="PANTHER" id="PTHR12977">
    <property type="entry name" value="SUPPRESSOR OF VARIEGATION 4-20-RELATED"/>
    <property type="match status" value="1"/>
</dbReference>
<evidence type="ECO:0000256" key="9">
    <source>
        <dbReference type="ARBA" id="ARBA00022853"/>
    </source>
</evidence>
<dbReference type="InterPro" id="IPR041938">
    <property type="entry name" value="Hist-Lys_N-MTase_N"/>
</dbReference>
<keyword evidence="12" id="KW-0539">Nucleus</keyword>
<evidence type="ECO:0000256" key="8">
    <source>
        <dbReference type="ARBA" id="ARBA00022691"/>
    </source>
</evidence>
<evidence type="ECO:0000256" key="6">
    <source>
        <dbReference type="ARBA" id="ARBA00022603"/>
    </source>
</evidence>
<evidence type="ECO:0000256" key="3">
    <source>
        <dbReference type="ARBA" id="ARBA00012188"/>
    </source>
</evidence>
<dbReference type="PROSITE" id="PS50280">
    <property type="entry name" value="SET"/>
    <property type="match status" value="1"/>
</dbReference>
<sequence length="595" mass="68278">MTSSSTTMLLPEGGLQLNEKQFTAVYKEFLTTISGRHTMSAKELCEIDDICSTLVVDPLVRFKSHKMLLDSFFSVIEPPTMQTHLLCLSIMMQFIYDGDILKVYRGLYSLKFTRDFLQGRSPKARQHFRDHLLRFIAMFRYDAGYTVSDCSRYAHEGNVGAKLLSTKFWKKDDVIEMLVGVIGNLTEEEERELLVPGVNDFSVLMSQRKKKPQLWLGPGAFLNHDCNPNCQFLSNKTNTATITVLRDLNPGDELFIFYGPAFFGDNNCDCECQTCEKKGLGYYRPDKSVNVPRSGNSSSPTPSMFSTYTVDDEGMYRRKKRALRKRKEISADELLFDAKDYFQKEILKRFINRPLITCTDNIQDPSNNIILENLQFNPKGLPLIETETHPSIELMLREFNGWDNESEELCAIEQHFPQPPKLGKDLSVSDYLSFLGFNVCILDQERNEDGKLINKKVVIGTSRPWEEQQHRLQWRSPIKVQPKNSPIKIRKFVNENETNSIIQNSASHALKAFRKLLFQRQQKEQSLTGNVEEEAENDVDAILDDDDDNDSEIADKEVAAIMEQSAAVERSNCFNEMPTIDERDDEPPTKIQRIN</sequence>
<evidence type="ECO:0000256" key="10">
    <source>
        <dbReference type="ARBA" id="ARBA00023015"/>
    </source>
</evidence>
<keyword evidence="4" id="KW-0158">Chromosome</keyword>
<dbReference type="InterPro" id="IPR039977">
    <property type="entry name" value="Suv4-20/Set9"/>
</dbReference>
<dbReference type="InterPro" id="IPR025790">
    <property type="entry name" value="Suv4-20_animal"/>
</dbReference>
<dbReference type="GO" id="GO:0005694">
    <property type="term" value="C:chromosome"/>
    <property type="evidence" value="ECO:0007669"/>
    <property type="project" value="UniProtKB-SubCell"/>
</dbReference>